<evidence type="ECO:0000256" key="3">
    <source>
        <dbReference type="SAM" id="MobiDB-lite"/>
    </source>
</evidence>
<evidence type="ECO:0000313" key="5">
    <source>
        <dbReference type="EMBL" id="KAJ8026419.1"/>
    </source>
</evidence>
<dbReference type="EMBL" id="JAIZAY010000016">
    <property type="protein sequence ID" value="KAJ8026419.1"/>
    <property type="molecule type" value="Genomic_DNA"/>
</dbReference>
<dbReference type="Pfam" id="PF07910">
    <property type="entry name" value="Peptidase_C78"/>
    <property type="match status" value="1"/>
</dbReference>
<gene>
    <name evidence="5" type="ORF">HOLleu_31227</name>
</gene>
<feature type="domain" description="C2H2-type" evidence="4">
    <location>
        <begin position="12"/>
        <end position="34"/>
    </location>
</feature>
<comment type="similarity">
    <text evidence="1">Belongs to the peptidase C78 family.</text>
</comment>
<dbReference type="PROSITE" id="PS00028">
    <property type="entry name" value="ZINC_FINGER_C2H2_1"/>
    <property type="match status" value="1"/>
</dbReference>
<dbReference type="GO" id="GO:0071567">
    <property type="term" value="F:deUFMylase activity"/>
    <property type="evidence" value="ECO:0007669"/>
    <property type="project" value="UniProtKB-ARBA"/>
</dbReference>
<dbReference type="InterPro" id="IPR012462">
    <property type="entry name" value="UFSP1/2_DUB_cat"/>
</dbReference>
<keyword evidence="6" id="KW-1185">Reference proteome</keyword>
<feature type="region of interest" description="Disordered" evidence="3">
    <location>
        <begin position="147"/>
        <end position="194"/>
    </location>
</feature>
<dbReference type="Proteomes" id="UP001152320">
    <property type="component" value="Chromosome 16"/>
</dbReference>
<name>A0A9Q1BI64_HOLLE</name>
<evidence type="ECO:0000313" key="6">
    <source>
        <dbReference type="Proteomes" id="UP001152320"/>
    </source>
</evidence>
<evidence type="ECO:0000259" key="4">
    <source>
        <dbReference type="PROSITE" id="PS00028"/>
    </source>
</evidence>
<dbReference type="OrthoDB" id="288987at2759"/>
<dbReference type="AlphaFoldDB" id="A0A9Q1BI64"/>
<dbReference type="Gene3D" id="3.90.70.130">
    <property type="match status" value="1"/>
</dbReference>
<reference evidence="5" key="1">
    <citation type="submission" date="2021-10" db="EMBL/GenBank/DDBJ databases">
        <title>Tropical sea cucumber genome reveals ecological adaptation and Cuvierian tubules defense mechanism.</title>
        <authorList>
            <person name="Chen T."/>
        </authorList>
    </citation>
    <scope>NUCLEOTIDE SEQUENCE</scope>
    <source>
        <strain evidence="5">Nanhai2018</strain>
        <tissue evidence="5">Muscle</tissue>
    </source>
</reference>
<dbReference type="PANTHER" id="PTHR48153">
    <property type="entry name" value="UFM1-SPECIFIC PROTEASE 2"/>
    <property type="match status" value="1"/>
</dbReference>
<dbReference type="InterPro" id="IPR013087">
    <property type="entry name" value="Znf_C2H2_type"/>
</dbReference>
<sequence length="744" mass="83226">MNVDKSENGIVCCEICGQDFETVELVRLHMREEHEAFGAQCPLCDLKHVSIDELNLHVNTAHVDILSPSRQKEAFSSVNTLSTGGLHVTEVPPRSFPPNGITSTSKLTPSKEFCSPKKDGTSMEVESSDSESVEEISMKVFLDSTISSESESNFGEPIDAERSETTSDGGNFMGKESDGKLNEENVPENPLKKVIGNLSPGKWKLWGENDTSRMKKESKGLWQDVGLSGGHLDQEEDVPFVVDYSDDELSDSPETGLGRVAVKPKETLLSLSKNAKHVEEPILCPFCGLGNYDPNVIQNHIEAEHSDADVKEMVTPKSPKLEQVTSDKMMTDLSVENTSSRVKRKLYQDGDQFVGADNEDENHSCPVCNLEGLSQDEMNDHVNSHFEPNTNEDNLEVSEDRLIAEQLQKQERDLQERREKEAFKQLQAQYGMDETGSYQVQAQKKLDKALVKGEVGIANYYHQKSKLQRMQSTGEEDNRCRTSGIINSLSRFYDSNALNIAFARLAEHTDHYASSPGCRGWGCGYRNLQMLLSAMWHDPKYREVVFNGKNAIPSITYIQKLIENAWKKGFDPAGMEQLGNRLVNTRKWIGATEVTALLQSLRVKCKLVDFHKSTGQAGTHPRMFEWVKDYFGKPSTLRILGKEDTALSQKMPLYLQHQGHSRTIIGCEVLKDGATRLLIFDPSNKQNDMAALRAGNITGATLRPLRKTLGQLKHVQYQIVAVCGVMTSDKEYEKSKLLVSERIP</sequence>
<organism evidence="5 6">
    <name type="scientific">Holothuria leucospilota</name>
    <name type="common">Black long sea cucumber</name>
    <name type="synonym">Mertensiothuria leucospilota</name>
    <dbReference type="NCBI Taxonomy" id="206669"/>
    <lineage>
        <taxon>Eukaryota</taxon>
        <taxon>Metazoa</taxon>
        <taxon>Echinodermata</taxon>
        <taxon>Eleutherozoa</taxon>
        <taxon>Echinozoa</taxon>
        <taxon>Holothuroidea</taxon>
        <taxon>Aspidochirotacea</taxon>
        <taxon>Aspidochirotida</taxon>
        <taxon>Holothuriidae</taxon>
        <taxon>Holothuria</taxon>
    </lineage>
</organism>
<evidence type="ECO:0000256" key="1">
    <source>
        <dbReference type="ARBA" id="ARBA00008552"/>
    </source>
</evidence>
<protein>
    <submittedName>
        <fullName evidence="5">Ubiquitin carboxyl-terminal hydrolase ZUFSP</fullName>
    </submittedName>
</protein>
<comment type="caution">
    <text evidence="5">The sequence shown here is derived from an EMBL/GenBank/DDBJ whole genome shotgun (WGS) entry which is preliminary data.</text>
</comment>
<dbReference type="PANTHER" id="PTHR48153:SF4">
    <property type="entry name" value="UBIQUITIN CARBOXYL-TERMINAL HYDROLASE MUG105"/>
    <property type="match status" value="1"/>
</dbReference>
<dbReference type="Gene3D" id="3.30.160.60">
    <property type="entry name" value="Classic Zinc Finger"/>
    <property type="match status" value="1"/>
</dbReference>
<proteinExistence type="inferred from homology"/>
<keyword evidence="2 5" id="KW-0378">Hydrolase</keyword>
<evidence type="ECO:0000256" key="2">
    <source>
        <dbReference type="ARBA" id="ARBA00022801"/>
    </source>
</evidence>
<dbReference type="SMART" id="SM00355">
    <property type="entry name" value="ZnF_C2H2"/>
    <property type="match status" value="4"/>
</dbReference>
<accession>A0A9Q1BI64</accession>
<feature type="region of interest" description="Disordered" evidence="3">
    <location>
        <begin position="89"/>
        <end position="134"/>
    </location>
</feature>